<dbReference type="InterPro" id="IPR055414">
    <property type="entry name" value="LRR_R13L4/SHOC2-like"/>
</dbReference>
<dbReference type="InterPro" id="IPR041118">
    <property type="entry name" value="Rx_N"/>
</dbReference>
<dbReference type="FunFam" id="1.10.10.10:FF:000322">
    <property type="entry name" value="Probable disease resistance protein At1g63360"/>
    <property type="match status" value="1"/>
</dbReference>
<evidence type="ECO:0000256" key="5">
    <source>
        <dbReference type="ARBA" id="ARBA00022821"/>
    </source>
</evidence>
<dbReference type="Proteomes" id="UP000823388">
    <property type="component" value="Chromosome 3N"/>
</dbReference>
<evidence type="ECO:0000259" key="8">
    <source>
        <dbReference type="SMART" id="SM00382"/>
    </source>
</evidence>
<dbReference type="InterPro" id="IPR003593">
    <property type="entry name" value="AAA+_ATPase"/>
</dbReference>
<evidence type="ECO:0000256" key="6">
    <source>
        <dbReference type="ARBA" id="ARBA00023054"/>
    </source>
</evidence>
<dbReference type="GO" id="GO:0042742">
    <property type="term" value="P:defense response to bacterium"/>
    <property type="evidence" value="ECO:0007669"/>
    <property type="project" value="UniProtKB-ARBA"/>
</dbReference>
<dbReference type="Pfam" id="PF18052">
    <property type="entry name" value="Rx_N"/>
    <property type="match status" value="1"/>
</dbReference>
<keyword evidence="3" id="KW-0677">Repeat</keyword>
<dbReference type="InterPro" id="IPR044974">
    <property type="entry name" value="Disease_R_plants"/>
</dbReference>
<evidence type="ECO:0000313" key="9">
    <source>
        <dbReference type="EMBL" id="KAG2621721.1"/>
    </source>
</evidence>
<dbReference type="AlphaFoldDB" id="A0A8T0UCF8"/>
<evidence type="ECO:0000256" key="1">
    <source>
        <dbReference type="ARBA" id="ARBA00008894"/>
    </source>
</evidence>
<dbReference type="InterPro" id="IPR038005">
    <property type="entry name" value="RX-like_CC"/>
</dbReference>
<organism evidence="9 10">
    <name type="scientific">Panicum virgatum</name>
    <name type="common">Blackwell switchgrass</name>
    <dbReference type="NCBI Taxonomy" id="38727"/>
    <lineage>
        <taxon>Eukaryota</taxon>
        <taxon>Viridiplantae</taxon>
        <taxon>Streptophyta</taxon>
        <taxon>Embryophyta</taxon>
        <taxon>Tracheophyta</taxon>
        <taxon>Spermatophyta</taxon>
        <taxon>Magnoliopsida</taxon>
        <taxon>Liliopsida</taxon>
        <taxon>Poales</taxon>
        <taxon>Poaceae</taxon>
        <taxon>PACMAD clade</taxon>
        <taxon>Panicoideae</taxon>
        <taxon>Panicodae</taxon>
        <taxon>Paniceae</taxon>
        <taxon>Panicinae</taxon>
        <taxon>Panicum</taxon>
        <taxon>Panicum sect. Hiantes</taxon>
    </lineage>
</organism>
<dbReference type="InterPro" id="IPR036388">
    <property type="entry name" value="WH-like_DNA-bd_sf"/>
</dbReference>
<keyword evidence="6" id="KW-0175">Coiled coil</keyword>
<keyword evidence="10" id="KW-1185">Reference proteome</keyword>
<name>A0A8T0UCF8_PANVG</name>
<keyword evidence="2" id="KW-0433">Leucine-rich repeat</keyword>
<dbReference type="InterPro" id="IPR027417">
    <property type="entry name" value="P-loop_NTPase"/>
</dbReference>
<dbReference type="Pfam" id="PF00931">
    <property type="entry name" value="NB-ARC"/>
    <property type="match status" value="1"/>
</dbReference>
<dbReference type="GO" id="GO:0009626">
    <property type="term" value="P:plant-type hypersensitive response"/>
    <property type="evidence" value="ECO:0007669"/>
    <property type="project" value="UniProtKB-ARBA"/>
</dbReference>
<dbReference type="Gene3D" id="1.20.5.4130">
    <property type="match status" value="1"/>
</dbReference>
<dbReference type="Gene3D" id="3.80.10.10">
    <property type="entry name" value="Ribonuclease Inhibitor"/>
    <property type="match status" value="1"/>
</dbReference>
<protein>
    <recommendedName>
        <fullName evidence="8">AAA+ ATPase domain-containing protein</fullName>
    </recommendedName>
</protein>
<dbReference type="GO" id="GO:0043531">
    <property type="term" value="F:ADP binding"/>
    <property type="evidence" value="ECO:0007669"/>
    <property type="project" value="InterPro"/>
</dbReference>
<dbReference type="Pfam" id="PF23598">
    <property type="entry name" value="LRR_14"/>
    <property type="match status" value="1"/>
</dbReference>
<reference evidence="9" key="1">
    <citation type="submission" date="2020-05" db="EMBL/GenBank/DDBJ databases">
        <title>WGS assembly of Panicum virgatum.</title>
        <authorList>
            <person name="Lovell J.T."/>
            <person name="Jenkins J."/>
            <person name="Shu S."/>
            <person name="Juenger T.E."/>
            <person name="Schmutz J."/>
        </authorList>
    </citation>
    <scope>NUCLEOTIDE SEQUENCE</scope>
    <source>
        <strain evidence="9">AP13</strain>
    </source>
</reference>
<evidence type="ECO:0000256" key="4">
    <source>
        <dbReference type="ARBA" id="ARBA00022741"/>
    </source>
</evidence>
<feature type="domain" description="AAA+ ATPase" evidence="8">
    <location>
        <begin position="176"/>
        <end position="315"/>
    </location>
</feature>
<evidence type="ECO:0000256" key="2">
    <source>
        <dbReference type="ARBA" id="ARBA00022614"/>
    </source>
</evidence>
<evidence type="ECO:0000256" key="3">
    <source>
        <dbReference type="ARBA" id="ARBA00022737"/>
    </source>
</evidence>
<dbReference type="Gene3D" id="1.10.8.430">
    <property type="entry name" value="Helical domain of apoptotic protease-activating factors"/>
    <property type="match status" value="1"/>
</dbReference>
<dbReference type="GO" id="GO:0002758">
    <property type="term" value="P:innate immune response-activating signaling pathway"/>
    <property type="evidence" value="ECO:0007669"/>
    <property type="project" value="UniProtKB-ARBA"/>
</dbReference>
<evidence type="ECO:0000313" key="10">
    <source>
        <dbReference type="Proteomes" id="UP000823388"/>
    </source>
</evidence>
<keyword evidence="5" id="KW-0611">Plant defense</keyword>
<evidence type="ECO:0000256" key="7">
    <source>
        <dbReference type="SAM" id="MobiDB-lite"/>
    </source>
</evidence>
<feature type="region of interest" description="Disordered" evidence="7">
    <location>
        <begin position="503"/>
        <end position="534"/>
    </location>
</feature>
<dbReference type="PRINTS" id="PR00364">
    <property type="entry name" value="DISEASERSIST"/>
</dbReference>
<dbReference type="Gene3D" id="1.10.10.10">
    <property type="entry name" value="Winged helix-like DNA-binding domain superfamily/Winged helix DNA-binding domain"/>
    <property type="match status" value="1"/>
</dbReference>
<comment type="caution">
    <text evidence="9">The sequence shown here is derived from an EMBL/GenBank/DDBJ whole genome shotgun (WGS) entry which is preliminary data.</text>
</comment>
<dbReference type="PANTHER" id="PTHR23155:SF1005">
    <property type="entry name" value="OS07G0197300 PROTEIN"/>
    <property type="match status" value="1"/>
</dbReference>
<dbReference type="PANTHER" id="PTHR23155">
    <property type="entry name" value="DISEASE RESISTANCE PROTEIN RP"/>
    <property type="match status" value="1"/>
</dbReference>
<dbReference type="EMBL" id="CM029042">
    <property type="protein sequence ID" value="KAG2621721.1"/>
    <property type="molecule type" value="Genomic_DNA"/>
</dbReference>
<dbReference type="InterPro" id="IPR002182">
    <property type="entry name" value="NB-ARC"/>
</dbReference>
<dbReference type="InterPro" id="IPR032675">
    <property type="entry name" value="LRR_dom_sf"/>
</dbReference>
<proteinExistence type="inferred from homology"/>
<dbReference type="InterPro" id="IPR042197">
    <property type="entry name" value="Apaf_helical"/>
</dbReference>
<dbReference type="SMART" id="SM00382">
    <property type="entry name" value="AAA"/>
    <property type="match status" value="1"/>
</dbReference>
<dbReference type="SUPFAM" id="SSF52540">
    <property type="entry name" value="P-loop containing nucleoside triphosphate hydrolases"/>
    <property type="match status" value="1"/>
</dbReference>
<dbReference type="SUPFAM" id="SSF52047">
    <property type="entry name" value="RNI-like"/>
    <property type="match status" value="1"/>
</dbReference>
<sequence length="889" mass="101085">MESAVQSIVSKLGQLAIAELQEIRGVGDKVVHLTDELSTMNAVLRMISEAEQSAVDHLVREWEKQVRELAYDAEDFGDIYWLRIRRRIPLRQLSVVVKWPKYQLEKLLLRRTLAAQVKALLARTITVSERRARYGIDRAALPRSPWFAPVSVSFVGIKEQVNTLAKTIKAEDDDRSLKVFSIVGFGGLGKTTLAMELCRHLEADFQRQALVSVSQSFDAGKDMKGLLARVLRQIDKLNEVLKDKRFLIVIDDVWSVPAWEAIRIRLPENNCSSRIIATTRIETVAKASSVSEDLVHHMRRLQERGREQLFVKRVFASVGGTCPDELKDTMDKILKKCGGLPLAIVSIASLLASYNSAGSIYRHMESHPTLDLEGMSRVITLSYDYLPHHLKVCMMYLSIFPEDYVIAKDRLLYRWIAEGLVAEKQGLITLFDVAEEYFNELISRNMIQPDKLEVKNTFFPAEMAEACRVHDMTLEAMVSKSRDANFVTLVGRQYGRGLPHGKVRRLSVHGNDDYDEDSSSSNKRKEVEQSHHARHGGIEVMNLQHVRSLSTFQSEGHDRKLLDRLGEFKLLRVLDLGYCYALDDKHMRDVCRLYLLRFLNLRGTPISVMPSKVGDLECLETLDVQSTEIIDMPQTVTKLRRLEKLTAFQWVLPRGLMNMKALREVDGAVLADVNVQVAREIGELQQLQVLYLEVYHSVVEEDEEAKEEFVHALGSSLRKTCALRSLHLYCPSSNEVTLDSYLRHVSTPPPLLRRLSMYGPISQFPDWISSLKHLAEFSVAGNYVDGDLLLDSLCNLPSLENILLGTRSWKEDLVVRPTHKFPALRILQLEFSKENEMSIGGIENLKKLKEVKLSGMENNPALERAVEHLMVVNDNQESGKIKVVVVKHW</sequence>
<accession>A0A8T0UCF8</accession>
<keyword evidence="4" id="KW-0547">Nucleotide-binding</keyword>
<dbReference type="InterPro" id="IPR058922">
    <property type="entry name" value="WHD_DRP"/>
</dbReference>
<dbReference type="CDD" id="cd14798">
    <property type="entry name" value="RX-CC_like"/>
    <property type="match status" value="1"/>
</dbReference>
<gene>
    <name evidence="9" type="ORF">PVAP13_3NG322400</name>
</gene>
<dbReference type="Gene3D" id="3.40.50.300">
    <property type="entry name" value="P-loop containing nucleotide triphosphate hydrolases"/>
    <property type="match status" value="1"/>
</dbReference>
<dbReference type="Pfam" id="PF23559">
    <property type="entry name" value="WHD_DRP"/>
    <property type="match status" value="1"/>
</dbReference>
<comment type="similarity">
    <text evidence="1">Belongs to the disease resistance NB-LRR family.</text>
</comment>